<gene>
    <name evidence="1" type="ORF">CLUMA_CG015955</name>
</gene>
<accession>A0A1J1IW92</accession>
<proteinExistence type="predicted"/>
<name>A0A1J1IW92_9DIPT</name>
<dbReference type="EMBL" id="CVRI01000058">
    <property type="protein sequence ID" value="CRL02809.1"/>
    <property type="molecule type" value="Genomic_DNA"/>
</dbReference>
<dbReference type="AlphaFoldDB" id="A0A1J1IW92"/>
<organism evidence="1 2">
    <name type="scientific">Clunio marinus</name>
    <dbReference type="NCBI Taxonomy" id="568069"/>
    <lineage>
        <taxon>Eukaryota</taxon>
        <taxon>Metazoa</taxon>
        <taxon>Ecdysozoa</taxon>
        <taxon>Arthropoda</taxon>
        <taxon>Hexapoda</taxon>
        <taxon>Insecta</taxon>
        <taxon>Pterygota</taxon>
        <taxon>Neoptera</taxon>
        <taxon>Endopterygota</taxon>
        <taxon>Diptera</taxon>
        <taxon>Nematocera</taxon>
        <taxon>Chironomoidea</taxon>
        <taxon>Chironomidae</taxon>
        <taxon>Clunio</taxon>
    </lineage>
</organism>
<evidence type="ECO:0000313" key="1">
    <source>
        <dbReference type="EMBL" id="CRL02809.1"/>
    </source>
</evidence>
<protein>
    <submittedName>
        <fullName evidence="1">CLUMA_CG015955, isoform A</fullName>
    </submittedName>
</protein>
<dbReference type="Proteomes" id="UP000183832">
    <property type="component" value="Unassembled WGS sequence"/>
</dbReference>
<sequence length="101" mass="12151">MFVSVMVVDWVRLQLVKCWSMRSFNEEQPHNLETNERYVTAAHTFRLLKYPQIIYVMMKKHEVLSEDPSFNFMVSFELFYEVVEDSGFNPSYLFTSFYVIV</sequence>
<keyword evidence="2" id="KW-1185">Reference proteome</keyword>
<reference evidence="1 2" key="1">
    <citation type="submission" date="2015-04" db="EMBL/GenBank/DDBJ databases">
        <authorList>
            <person name="Syromyatnikov M.Y."/>
            <person name="Popov V.N."/>
        </authorList>
    </citation>
    <scope>NUCLEOTIDE SEQUENCE [LARGE SCALE GENOMIC DNA]</scope>
</reference>
<evidence type="ECO:0000313" key="2">
    <source>
        <dbReference type="Proteomes" id="UP000183832"/>
    </source>
</evidence>